<protein>
    <submittedName>
        <fullName evidence="9">Inner membrane protein yphA</fullName>
    </submittedName>
</protein>
<feature type="transmembrane region" description="Helical" evidence="8">
    <location>
        <begin position="47"/>
        <end position="67"/>
    </location>
</feature>
<evidence type="ECO:0000256" key="2">
    <source>
        <dbReference type="ARBA" id="ARBA00006679"/>
    </source>
</evidence>
<dbReference type="Proteomes" id="UP000271603">
    <property type="component" value="Chromosome"/>
</dbReference>
<dbReference type="InterPro" id="IPR051907">
    <property type="entry name" value="DoxX-like_oxidoreductase"/>
</dbReference>
<evidence type="ECO:0000256" key="6">
    <source>
        <dbReference type="ARBA" id="ARBA00023136"/>
    </source>
</evidence>
<accession>A0A447QHY1</accession>
<dbReference type="PANTHER" id="PTHR33452:SF1">
    <property type="entry name" value="INNER MEMBRANE PROTEIN YPHA-RELATED"/>
    <property type="match status" value="1"/>
</dbReference>
<dbReference type="PANTHER" id="PTHR33452">
    <property type="entry name" value="OXIDOREDUCTASE CATD-RELATED"/>
    <property type="match status" value="1"/>
</dbReference>
<dbReference type="EMBL" id="LR134155">
    <property type="protein sequence ID" value="VEA69627.1"/>
    <property type="molecule type" value="Genomic_DNA"/>
</dbReference>
<evidence type="ECO:0000256" key="4">
    <source>
        <dbReference type="ARBA" id="ARBA00022692"/>
    </source>
</evidence>
<evidence type="ECO:0000256" key="8">
    <source>
        <dbReference type="SAM" id="Phobius"/>
    </source>
</evidence>
<comment type="subcellular location">
    <subcellularLocation>
        <location evidence="1">Cell membrane</location>
        <topology evidence="1">Multi-pass membrane protein</topology>
    </subcellularLocation>
</comment>
<feature type="transmembrane region" description="Helical" evidence="8">
    <location>
        <begin position="74"/>
        <end position="93"/>
    </location>
</feature>
<keyword evidence="3" id="KW-1003">Cell membrane</keyword>
<reference evidence="9 10" key="1">
    <citation type="submission" date="2018-12" db="EMBL/GenBank/DDBJ databases">
        <authorList>
            <consortium name="Pathogen Informatics"/>
        </authorList>
    </citation>
    <scope>NUCLEOTIDE SEQUENCE [LARGE SCALE GENOMIC DNA]</scope>
    <source>
        <strain evidence="9 10">NCTC9419</strain>
    </source>
</reference>
<keyword evidence="5 8" id="KW-1133">Transmembrane helix</keyword>
<evidence type="ECO:0000256" key="5">
    <source>
        <dbReference type="ARBA" id="ARBA00022989"/>
    </source>
</evidence>
<evidence type="ECO:0000313" key="10">
    <source>
        <dbReference type="Proteomes" id="UP000271603"/>
    </source>
</evidence>
<dbReference type="GO" id="GO:0005886">
    <property type="term" value="C:plasma membrane"/>
    <property type="evidence" value="ECO:0007669"/>
    <property type="project" value="UniProtKB-SubCell"/>
</dbReference>
<name>A0A447QHY1_SERRU</name>
<keyword evidence="4 8" id="KW-0812">Transmembrane</keyword>
<organism evidence="9 10">
    <name type="scientific">Serratia rubidaea</name>
    <name type="common">Serratia marinorubra</name>
    <dbReference type="NCBI Taxonomy" id="61652"/>
    <lineage>
        <taxon>Bacteria</taxon>
        <taxon>Pseudomonadati</taxon>
        <taxon>Pseudomonadota</taxon>
        <taxon>Gammaproteobacteria</taxon>
        <taxon>Enterobacterales</taxon>
        <taxon>Yersiniaceae</taxon>
        <taxon>Serratia</taxon>
    </lineage>
</organism>
<dbReference type="Pfam" id="PF07681">
    <property type="entry name" value="DoxX"/>
    <property type="match status" value="1"/>
</dbReference>
<evidence type="ECO:0000256" key="7">
    <source>
        <dbReference type="SAM" id="MobiDB-lite"/>
    </source>
</evidence>
<dbReference type="AlphaFoldDB" id="A0A447QHY1"/>
<gene>
    <name evidence="9" type="primary">yphA</name>
    <name evidence="9" type="ORF">NCTC9419_01102</name>
</gene>
<feature type="compositionally biased region" description="Basic and acidic residues" evidence="7">
    <location>
        <begin position="153"/>
        <end position="163"/>
    </location>
</feature>
<comment type="similarity">
    <text evidence="2">Belongs to the DoxX family.</text>
</comment>
<keyword evidence="6 8" id="KW-0472">Membrane</keyword>
<feature type="region of interest" description="Disordered" evidence="7">
    <location>
        <begin position="148"/>
        <end position="175"/>
    </location>
</feature>
<evidence type="ECO:0000313" key="9">
    <source>
        <dbReference type="EMBL" id="VEA69627.1"/>
    </source>
</evidence>
<proteinExistence type="inferred from homology"/>
<evidence type="ECO:0000256" key="3">
    <source>
        <dbReference type="ARBA" id="ARBA00022475"/>
    </source>
</evidence>
<sequence>MGESSKDGVILLARILLMILFIIFGWMKLTNFGATVTSMEGYGTPMPYLAAIIAVVVEFLFGIALIVGIFTRPIALLFALYVLGTAFIGHPFWQMTGAEMMGNEINFFKTSALSAGCCCWRLPAPDATRWTINCSVNNVHRGRLTRPASSAALRDHTDNHENRTTGPPGVNGGGY</sequence>
<feature type="transmembrane region" description="Helical" evidence="8">
    <location>
        <begin position="9"/>
        <end position="27"/>
    </location>
</feature>
<evidence type="ECO:0000256" key="1">
    <source>
        <dbReference type="ARBA" id="ARBA00004651"/>
    </source>
</evidence>
<dbReference type="STRING" id="61652.AXX16_1622"/>
<dbReference type="InterPro" id="IPR032808">
    <property type="entry name" value="DoxX"/>
</dbReference>